<gene>
    <name evidence="4" type="ORF">EUX98_g1473</name>
</gene>
<evidence type="ECO:0000259" key="3">
    <source>
        <dbReference type="Pfam" id="PF13193"/>
    </source>
</evidence>
<accession>A0A4S4N1D7</accession>
<comment type="similarity">
    <text evidence="1">Belongs to the ATP-dependent AMP-binding enzyme family.</text>
</comment>
<dbReference type="Gene3D" id="2.30.38.10">
    <property type="entry name" value="Luciferase, Domain 3"/>
    <property type="match status" value="1"/>
</dbReference>
<dbReference type="AlphaFoldDB" id="A0A4S4N1D7"/>
<dbReference type="PANTHER" id="PTHR43201:SF5">
    <property type="entry name" value="MEDIUM-CHAIN ACYL-COA LIGASE ACSF2, MITOCHONDRIAL"/>
    <property type="match status" value="1"/>
</dbReference>
<dbReference type="Gene3D" id="3.40.50.980">
    <property type="match status" value="1"/>
</dbReference>
<evidence type="ECO:0000256" key="2">
    <source>
        <dbReference type="ARBA" id="ARBA00022598"/>
    </source>
</evidence>
<keyword evidence="5" id="KW-1185">Reference proteome</keyword>
<dbReference type="Gene3D" id="3.30.300.30">
    <property type="match status" value="1"/>
</dbReference>
<reference evidence="4 5" key="1">
    <citation type="submission" date="2019-02" db="EMBL/GenBank/DDBJ databases">
        <title>Genome sequencing of the rare red list fungi Antrodiella citrinella (Flaviporus citrinellus).</title>
        <authorList>
            <person name="Buettner E."/>
            <person name="Kellner H."/>
        </authorList>
    </citation>
    <scope>NUCLEOTIDE SEQUENCE [LARGE SCALE GENOMIC DNA]</scope>
    <source>
        <strain evidence="4 5">DSM 108506</strain>
    </source>
</reference>
<dbReference type="Proteomes" id="UP000308730">
    <property type="component" value="Unassembled WGS sequence"/>
</dbReference>
<organism evidence="4 5">
    <name type="scientific">Antrodiella citrinella</name>
    <dbReference type="NCBI Taxonomy" id="2447956"/>
    <lineage>
        <taxon>Eukaryota</taxon>
        <taxon>Fungi</taxon>
        <taxon>Dikarya</taxon>
        <taxon>Basidiomycota</taxon>
        <taxon>Agaricomycotina</taxon>
        <taxon>Agaricomycetes</taxon>
        <taxon>Polyporales</taxon>
        <taxon>Steccherinaceae</taxon>
        <taxon>Antrodiella</taxon>
    </lineage>
</organism>
<dbReference type="GO" id="GO:0006631">
    <property type="term" value="P:fatty acid metabolic process"/>
    <property type="evidence" value="ECO:0007669"/>
    <property type="project" value="TreeGrafter"/>
</dbReference>
<name>A0A4S4N1D7_9APHY</name>
<proteinExistence type="inferred from homology"/>
<dbReference type="EMBL" id="SGPM01000016">
    <property type="protein sequence ID" value="THH32724.1"/>
    <property type="molecule type" value="Genomic_DNA"/>
</dbReference>
<comment type="caution">
    <text evidence="4">The sequence shown here is derived from an EMBL/GenBank/DDBJ whole genome shotgun (WGS) entry which is preliminary data.</text>
</comment>
<dbReference type="Pfam" id="PF13193">
    <property type="entry name" value="AMP-binding_C"/>
    <property type="match status" value="1"/>
</dbReference>
<dbReference type="SUPFAM" id="SSF56801">
    <property type="entry name" value="Acetyl-CoA synthetase-like"/>
    <property type="match status" value="1"/>
</dbReference>
<sequence length="233" mass="25212">MINSPISSLQIENVMFGGAIPPEQLPARVKAVFPKAVLSQAYGLTETNSTAVSVAGEDYDARPTSTRGPDVMKSYWREPAATSKALTQDGWFKSGDLGVMDEEGFIYIRDRIKDLIIRGGENIDSSTVENALYNDTRIDAAAAVGVPDDRLGELVAAVVSIKPAYHGKVKESEVVEITRKTLPKFAVPVLVIVQDAPFAMTPSGKIMKAPLRELAKAEWERRKGSSPSPASHL</sequence>
<dbReference type="OrthoDB" id="10253115at2759"/>
<protein>
    <recommendedName>
        <fullName evidence="3">AMP-binding enzyme C-terminal domain-containing protein</fullName>
    </recommendedName>
</protein>
<dbReference type="PANTHER" id="PTHR43201">
    <property type="entry name" value="ACYL-COA SYNTHETASE"/>
    <property type="match status" value="1"/>
</dbReference>
<evidence type="ECO:0000313" key="5">
    <source>
        <dbReference type="Proteomes" id="UP000308730"/>
    </source>
</evidence>
<dbReference type="InterPro" id="IPR045851">
    <property type="entry name" value="AMP-bd_C_sf"/>
</dbReference>
<dbReference type="InterPro" id="IPR025110">
    <property type="entry name" value="AMP-bd_C"/>
</dbReference>
<feature type="domain" description="AMP-binding enzyme C-terminal" evidence="3">
    <location>
        <begin position="128"/>
        <end position="205"/>
    </location>
</feature>
<keyword evidence="2" id="KW-0436">Ligase</keyword>
<evidence type="ECO:0000256" key="1">
    <source>
        <dbReference type="ARBA" id="ARBA00006432"/>
    </source>
</evidence>
<evidence type="ECO:0000313" key="4">
    <source>
        <dbReference type="EMBL" id="THH32724.1"/>
    </source>
</evidence>
<dbReference type="GO" id="GO:0031956">
    <property type="term" value="F:medium-chain fatty acid-CoA ligase activity"/>
    <property type="evidence" value="ECO:0007669"/>
    <property type="project" value="TreeGrafter"/>
</dbReference>